<dbReference type="Gene3D" id="3.40.50.1820">
    <property type="entry name" value="alpha/beta hydrolase"/>
    <property type="match status" value="1"/>
</dbReference>
<reference evidence="3" key="1">
    <citation type="journal article" date="2019" name="Int. J. Syst. Evol. Microbiol.">
        <title>The Global Catalogue of Microorganisms (GCM) 10K type strain sequencing project: providing services to taxonomists for standard genome sequencing and annotation.</title>
        <authorList>
            <consortium name="The Broad Institute Genomics Platform"/>
            <consortium name="The Broad Institute Genome Sequencing Center for Infectious Disease"/>
            <person name="Wu L."/>
            <person name="Ma J."/>
        </authorList>
    </citation>
    <scope>NUCLEOTIDE SEQUENCE [LARGE SCALE GENOMIC DNA]</scope>
    <source>
        <strain evidence="3">JCM 13002</strain>
    </source>
</reference>
<organism evidence="2 3">
    <name type="scientific">Kitasatospora arboriphila</name>
    <dbReference type="NCBI Taxonomy" id="258052"/>
    <lineage>
        <taxon>Bacteria</taxon>
        <taxon>Bacillati</taxon>
        <taxon>Actinomycetota</taxon>
        <taxon>Actinomycetes</taxon>
        <taxon>Kitasatosporales</taxon>
        <taxon>Streptomycetaceae</taxon>
        <taxon>Kitasatospora</taxon>
    </lineage>
</organism>
<keyword evidence="3" id="KW-1185">Reference proteome</keyword>
<dbReference type="SUPFAM" id="SSF53474">
    <property type="entry name" value="alpha/beta-Hydrolases"/>
    <property type="match status" value="1"/>
</dbReference>
<dbReference type="EMBL" id="BAAALD010000063">
    <property type="protein sequence ID" value="GAA1105058.1"/>
    <property type="molecule type" value="Genomic_DNA"/>
</dbReference>
<name>A0ABP4EHB7_9ACTN</name>
<comment type="caution">
    <text evidence="2">The sequence shown here is derived from an EMBL/GenBank/DDBJ whole genome shotgun (WGS) entry which is preliminary data.</text>
</comment>
<dbReference type="GO" id="GO:0016787">
    <property type="term" value="F:hydrolase activity"/>
    <property type="evidence" value="ECO:0007669"/>
    <property type="project" value="UniProtKB-KW"/>
</dbReference>
<dbReference type="InterPro" id="IPR029058">
    <property type="entry name" value="AB_hydrolase_fold"/>
</dbReference>
<dbReference type="RefSeq" id="WP_344626287.1">
    <property type="nucleotide sequence ID" value="NZ_BAAALD010000063.1"/>
</dbReference>
<protein>
    <submittedName>
        <fullName evidence="2">Dienelactone hydrolase family protein</fullName>
    </submittedName>
</protein>
<proteinExistence type="predicted"/>
<feature type="domain" description="Dienelactone hydrolase" evidence="1">
    <location>
        <begin position="23"/>
        <end position="250"/>
    </location>
</feature>
<accession>A0ABP4EHB7</accession>
<dbReference type="PANTHER" id="PTHR46623:SF6">
    <property type="entry name" value="ALPHA_BETA-HYDROLASES SUPERFAMILY PROTEIN"/>
    <property type="match status" value="1"/>
</dbReference>
<keyword evidence="2" id="KW-0378">Hydrolase</keyword>
<evidence type="ECO:0000313" key="3">
    <source>
        <dbReference type="Proteomes" id="UP001499987"/>
    </source>
</evidence>
<dbReference type="PANTHER" id="PTHR46623">
    <property type="entry name" value="CARBOXYMETHYLENEBUTENOLIDASE-RELATED"/>
    <property type="match status" value="1"/>
</dbReference>
<dbReference type="InterPro" id="IPR002925">
    <property type="entry name" value="Dienelactn_hydro"/>
</dbReference>
<dbReference type="Proteomes" id="UP001499987">
    <property type="component" value="Unassembled WGS sequence"/>
</dbReference>
<gene>
    <name evidence="2" type="ORF">GCM10009663_54040</name>
</gene>
<sequence>MADSTTTARWIPLGEGEGGGPEGLLVLPDGRPARGSVVVAGEFFGVTGHLKAVCERLAAAGYAVLAPDFYWRNARRAGFGHDEAGRAEGRRLMTALRRDEVLADLTAARSTVREFGGQGGTAMLGFSLGGHIAVLGATALPFDLVVSYYGGWLLDGGIPLAEPRPPVADSAAIAKNTGFLLGFFGADDFVMSLDEWHRVGEHLHAAGVRHEQVTYQGVGHGFFNDERPDTFDEKSATDAWRRTLDALAEHLRRG</sequence>
<dbReference type="Pfam" id="PF01738">
    <property type="entry name" value="DLH"/>
    <property type="match status" value="1"/>
</dbReference>
<evidence type="ECO:0000313" key="2">
    <source>
        <dbReference type="EMBL" id="GAA1105058.1"/>
    </source>
</evidence>
<evidence type="ECO:0000259" key="1">
    <source>
        <dbReference type="Pfam" id="PF01738"/>
    </source>
</evidence>
<dbReference type="InterPro" id="IPR051049">
    <property type="entry name" value="Dienelactone_hydrolase-like"/>
</dbReference>